<dbReference type="Gene3D" id="3.30.460.10">
    <property type="entry name" value="Beta Polymerase, domain 2"/>
    <property type="match status" value="1"/>
</dbReference>
<comment type="caution">
    <text evidence="2">The sequence shown here is derived from an EMBL/GenBank/DDBJ whole genome shotgun (WGS) entry which is preliminary data.</text>
</comment>
<evidence type="ECO:0000313" key="3">
    <source>
        <dbReference type="Proteomes" id="UP000824261"/>
    </source>
</evidence>
<dbReference type="Pfam" id="PF18765">
    <property type="entry name" value="Polbeta"/>
    <property type="match status" value="1"/>
</dbReference>
<name>A0A9D1D3E3_9ACTN</name>
<protein>
    <recommendedName>
        <fullName evidence="1">Polymerase beta nucleotidyltransferase domain-containing protein</fullName>
    </recommendedName>
</protein>
<feature type="domain" description="Polymerase beta nucleotidyltransferase" evidence="1">
    <location>
        <begin position="154"/>
        <end position="242"/>
    </location>
</feature>
<reference evidence="2" key="2">
    <citation type="journal article" date="2021" name="PeerJ">
        <title>Extensive microbial diversity within the chicken gut microbiome revealed by metagenomics and culture.</title>
        <authorList>
            <person name="Gilroy R."/>
            <person name="Ravi A."/>
            <person name="Getino M."/>
            <person name="Pursley I."/>
            <person name="Horton D.L."/>
            <person name="Alikhan N.F."/>
            <person name="Baker D."/>
            <person name="Gharbi K."/>
            <person name="Hall N."/>
            <person name="Watson M."/>
            <person name="Adriaenssens E.M."/>
            <person name="Foster-Nyarko E."/>
            <person name="Jarju S."/>
            <person name="Secka A."/>
            <person name="Antonio M."/>
            <person name="Oren A."/>
            <person name="Chaudhuri R.R."/>
            <person name="La Ragione R."/>
            <person name="Hildebrand F."/>
            <person name="Pallen M.J."/>
        </authorList>
    </citation>
    <scope>NUCLEOTIDE SEQUENCE</scope>
    <source>
        <strain evidence="2">ChiGjej1B1-2707</strain>
    </source>
</reference>
<gene>
    <name evidence="2" type="ORF">IAA69_07515</name>
</gene>
<reference evidence="2" key="1">
    <citation type="submission" date="2020-10" db="EMBL/GenBank/DDBJ databases">
        <authorList>
            <person name="Gilroy R."/>
        </authorList>
    </citation>
    <scope>NUCLEOTIDE SEQUENCE</scope>
    <source>
        <strain evidence="2">ChiGjej1B1-2707</strain>
    </source>
</reference>
<dbReference type="SUPFAM" id="SSF89447">
    <property type="entry name" value="AbrB/MazE/MraZ-like"/>
    <property type="match status" value="1"/>
</dbReference>
<dbReference type="InterPro" id="IPR041633">
    <property type="entry name" value="Polbeta"/>
</dbReference>
<dbReference type="Proteomes" id="UP000824261">
    <property type="component" value="Unassembled WGS sequence"/>
</dbReference>
<dbReference type="InterPro" id="IPR043519">
    <property type="entry name" value="NT_sf"/>
</dbReference>
<dbReference type="InterPro" id="IPR037914">
    <property type="entry name" value="SpoVT-AbrB_sf"/>
</dbReference>
<evidence type="ECO:0000259" key="1">
    <source>
        <dbReference type="Pfam" id="PF18765"/>
    </source>
</evidence>
<dbReference type="CDD" id="cd05403">
    <property type="entry name" value="NT_KNTase_like"/>
    <property type="match status" value="1"/>
</dbReference>
<organism evidence="2 3">
    <name type="scientific">Candidatus Aveggerthella stercoripullorum</name>
    <dbReference type="NCBI Taxonomy" id="2840688"/>
    <lineage>
        <taxon>Bacteria</taxon>
        <taxon>Bacillati</taxon>
        <taxon>Actinomycetota</taxon>
        <taxon>Coriobacteriia</taxon>
        <taxon>Eggerthellales</taxon>
        <taxon>Eggerthellaceae</taxon>
        <taxon>Eggerthellaceae incertae sedis</taxon>
        <taxon>Candidatus Aveggerthella</taxon>
    </lineage>
</organism>
<dbReference type="EMBL" id="DVGB01000089">
    <property type="protein sequence ID" value="HIR02089.1"/>
    <property type="molecule type" value="Genomic_DNA"/>
</dbReference>
<accession>A0A9D1D3E3</accession>
<dbReference type="SUPFAM" id="SSF81301">
    <property type="entry name" value="Nucleotidyltransferase"/>
    <property type="match status" value="1"/>
</dbReference>
<sequence>MDAKPQVIKVSSKRQITIPAKLYQALGFGEHAWCVVVGNGLYLCPADDTAQEPSLDVEAIEREAGAPLREAVHKAERASDGDSVQGAEAVLADQAQEESANVQDSDEGWQVDESAVRKLRPVKRGSADRPLLGIESEPAIRDDEQVRALVSMVQDAAEEYPAIKKVYLFGDFARGAYTDESAIDLRLELGPFASFGLHDLLVFSGALEEPTGRRVNVISAEVITNQELAAAVERDKVLIYEQ</sequence>
<evidence type="ECO:0000313" key="2">
    <source>
        <dbReference type="EMBL" id="HIR02089.1"/>
    </source>
</evidence>
<proteinExistence type="predicted"/>
<dbReference type="AlphaFoldDB" id="A0A9D1D3E3"/>